<keyword evidence="3" id="KW-1185">Reference proteome</keyword>
<organism evidence="2 3">
    <name type="scientific">Moritella marina ATCC 15381</name>
    <dbReference type="NCBI Taxonomy" id="1202962"/>
    <lineage>
        <taxon>Bacteria</taxon>
        <taxon>Pseudomonadati</taxon>
        <taxon>Pseudomonadota</taxon>
        <taxon>Gammaproteobacteria</taxon>
        <taxon>Alteromonadales</taxon>
        <taxon>Moritellaceae</taxon>
        <taxon>Moritella</taxon>
    </lineage>
</organism>
<reference evidence="2 3" key="1">
    <citation type="submission" date="2019-09" db="EMBL/GenBank/DDBJ databases">
        <title>Hybrid Assembly of the complete Genome of the Deep-Sea Bacterium Moritella marina from long Nanopore and Illumina reads.</title>
        <authorList>
            <person name="Magin S."/>
            <person name="Georgoulis A."/>
            <person name="Papadimitriou K."/>
            <person name="Iliakis G."/>
            <person name="Vorgias C.E."/>
        </authorList>
    </citation>
    <scope>NUCLEOTIDE SEQUENCE [LARGE SCALE GENOMIC DNA]</scope>
    <source>
        <strain evidence="2 3">MP-1</strain>
    </source>
</reference>
<dbReference type="InterPro" id="IPR007053">
    <property type="entry name" value="LRAT_dom"/>
</dbReference>
<feature type="domain" description="LRAT" evidence="1">
    <location>
        <begin position="10"/>
        <end position="106"/>
    </location>
</feature>
<dbReference type="AlphaFoldDB" id="A0A5J6WLV5"/>
<gene>
    <name evidence="2" type="ORF">FR932_07815</name>
</gene>
<evidence type="ECO:0000259" key="1">
    <source>
        <dbReference type="PROSITE" id="PS51934"/>
    </source>
</evidence>
<proteinExistence type="predicted"/>
<dbReference type="Pfam" id="PF04970">
    <property type="entry name" value="LRAT"/>
    <property type="match status" value="1"/>
</dbReference>
<accession>A0A5J6WLV5</accession>
<protein>
    <recommendedName>
        <fullName evidence="1">LRAT domain-containing protein</fullName>
    </recommendedName>
</protein>
<dbReference type="Gene3D" id="3.90.1720.10">
    <property type="entry name" value="endopeptidase domain like (from Nostoc punctiforme)"/>
    <property type="match status" value="1"/>
</dbReference>
<dbReference type="EMBL" id="CP044399">
    <property type="protein sequence ID" value="QFI37765.1"/>
    <property type="molecule type" value="Genomic_DNA"/>
</dbReference>
<sequence>MTTQYPKGHLLSVQFPLYHHVGISDGGGHVFENSRSRSGRGLVSLSDFSDDKIIIDHGFLPGSLPADDIIANAEQLISDKKRYHLLNNNCEHFVHEVCGVKVTSPQLRRALILIATLIVNNYTRGRFRTALLWSIASQLSHLNTATLSWWRHAIFTSAGFWLVLLTNSNQDTTETTEP</sequence>
<evidence type="ECO:0000313" key="3">
    <source>
        <dbReference type="Proteomes" id="UP000327424"/>
    </source>
</evidence>
<name>A0A5J6WLV5_MORMI</name>
<dbReference type="Proteomes" id="UP000327424">
    <property type="component" value="Chromosome"/>
</dbReference>
<dbReference type="OrthoDB" id="6398855at2"/>
<dbReference type="PROSITE" id="PS51934">
    <property type="entry name" value="LRAT"/>
    <property type="match status" value="1"/>
</dbReference>
<dbReference type="RefSeq" id="WP_019440009.1">
    <property type="nucleotide sequence ID" value="NZ_ALOE01000006.1"/>
</dbReference>
<dbReference type="KEGG" id="mmaa:FR932_07815"/>
<evidence type="ECO:0000313" key="2">
    <source>
        <dbReference type="EMBL" id="QFI37765.1"/>
    </source>
</evidence>